<dbReference type="EMBL" id="CAACVG010010421">
    <property type="protein sequence ID" value="VEN55796.1"/>
    <property type="molecule type" value="Genomic_DNA"/>
</dbReference>
<feature type="domain" description="C2H2-type" evidence="12">
    <location>
        <begin position="326"/>
        <end position="353"/>
    </location>
</feature>
<evidence type="ECO:0000256" key="10">
    <source>
        <dbReference type="PROSITE-ProRule" id="PRU01263"/>
    </source>
</evidence>
<dbReference type="Gene3D" id="3.40.1800.20">
    <property type="match status" value="1"/>
</dbReference>
<protein>
    <recommendedName>
        <fullName evidence="16">Protein krueppel</fullName>
    </recommendedName>
</protein>
<feature type="compositionally biased region" description="Basic and acidic residues" evidence="11">
    <location>
        <begin position="133"/>
        <end position="142"/>
    </location>
</feature>
<dbReference type="Pfam" id="PF07776">
    <property type="entry name" value="zf-AD"/>
    <property type="match status" value="1"/>
</dbReference>
<keyword evidence="5 10" id="KW-0862">Zinc</keyword>
<evidence type="ECO:0000256" key="11">
    <source>
        <dbReference type="SAM" id="MobiDB-lite"/>
    </source>
</evidence>
<evidence type="ECO:0000259" key="13">
    <source>
        <dbReference type="PROSITE" id="PS51915"/>
    </source>
</evidence>
<feature type="domain" description="ZAD" evidence="13">
    <location>
        <begin position="10"/>
        <end position="93"/>
    </location>
</feature>
<feature type="domain" description="C2H2-type" evidence="12">
    <location>
        <begin position="298"/>
        <end position="325"/>
    </location>
</feature>
<evidence type="ECO:0000256" key="9">
    <source>
        <dbReference type="PROSITE-ProRule" id="PRU00042"/>
    </source>
</evidence>
<gene>
    <name evidence="14" type="ORF">CALMAC_LOCUS14877</name>
</gene>
<keyword evidence="2 10" id="KW-0479">Metal-binding</keyword>
<dbReference type="AlphaFoldDB" id="A0A653D786"/>
<feature type="binding site" evidence="10">
    <location>
        <position position="15"/>
    </location>
    <ligand>
        <name>Zn(2+)</name>
        <dbReference type="ChEBI" id="CHEBI:29105"/>
    </ligand>
</feature>
<accession>A0A653D786</accession>
<dbReference type="Proteomes" id="UP000410492">
    <property type="component" value="Unassembled WGS sequence"/>
</dbReference>
<evidence type="ECO:0000256" key="1">
    <source>
        <dbReference type="ARBA" id="ARBA00004123"/>
    </source>
</evidence>
<keyword evidence="7" id="KW-0539">Nucleus</keyword>
<dbReference type="PROSITE" id="PS51915">
    <property type="entry name" value="ZAD"/>
    <property type="match status" value="1"/>
</dbReference>
<dbReference type="SUPFAM" id="SSF57716">
    <property type="entry name" value="Glucocorticoid receptor-like (DNA-binding domain)"/>
    <property type="match status" value="1"/>
</dbReference>
<feature type="binding site" evidence="10">
    <location>
        <position position="69"/>
    </location>
    <ligand>
        <name>Zn(2+)</name>
        <dbReference type="ChEBI" id="CHEBI:29105"/>
    </ligand>
</feature>
<feature type="domain" description="C2H2-type" evidence="12">
    <location>
        <begin position="382"/>
        <end position="409"/>
    </location>
</feature>
<dbReference type="FunFam" id="3.30.160.60:FF:000624">
    <property type="entry name" value="zinc finger protein 697"/>
    <property type="match status" value="1"/>
</dbReference>
<evidence type="ECO:0000256" key="6">
    <source>
        <dbReference type="ARBA" id="ARBA00023125"/>
    </source>
</evidence>
<proteinExistence type="inferred from homology"/>
<dbReference type="PANTHER" id="PTHR24388">
    <property type="entry name" value="ZINC FINGER PROTEIN"/>
    <property type="match status" value="1"/>
</dbReference>
<dbReference type="SMART" id="SM00868">
    <property type="entry name" value="zf-AD"/>
    <property type="match status" value="1"/>
</dbReference>
<dbReference type="GO" id="GO:0000978">
    <property type="term" value="F:RNA polymerase II cis-regulatory region sequence-specific DNA binding"/>
    <property type="evidence" value="ECO:0007669"/>
    <property type="project" value="TreeGrafter"/>
</dbReference>
<dbReference type="Pfam" id="PF00096">
    <property type="entry name" value="zf-C2H2"/>
    <property type="match status" value="4"/>
</dbReference>
<feature type="compositionally biased region" description="Basic and acidic residues" evidence="11">
    <location>
        <begin position="200"/>
        <end position="219"/>
    </location>
</feature>
<reference evidence="14 15" key="1">
    <citation type="submission" date="2019-01" db="EMBL/GenBank/DDBJ databases">
        <authorList>
            <person name="Sayadi A."/>
        </authorList>
    </citation>
    <scope>NUCLEOTIDE SEQUENCE [LARGE SCALE GENOMIC DNA]</scope>
</reference>
<feature type="binding site" evidence="10">
    <location>
        <position position="12"/>
    </location>
    <ligand>
        <name>Zn(2+)</name>
        <dbReference type="ChEBI" id="CHEBI:29105"/>
    </ligand>
</feature>
<dbReference type="InterPro" id="IPR012934">
    <property type="entry name" value="Znf_AD"/>
</dbReference>
<dbReference type="PROSITE" id="PS50157">
    <property type="entry name" value="ZINC_FINGER_C2H2_2"/>
    <property type="match status" value="7"/>
</dbReference>
<dbReference type="PANTHER" id="PTHR24388:SF54">
    <property type="entry name" value="PROTEIN ESCARGOT"/>
    <property type="match status" value="1"/>
</dbReference>
<organism evidence="14 15">
    <name type="scientific">Callosobruchus maculatus</name>
    <name type="common">Southern cowpea weevil</name>
    <name type="synonym">Pulse bruchid</name>
    <dbReference type="NCBI Taxonomy" id="64391"/>
    <lineage>
        <taxon>Eukaryota</taxon>
        <taxon>Metazoa</taxon>
        <taxon>Ecdysozoa</taxon>
        <taxon>Arthropoda</taxon>
        <taxon>Hexapoda</taxon>
        <taxon>Insecta</taxon>
        <taxon>Pterygota</taxon>
        <taxon>Neoptera</taxon>
        <taxon>Endopterygota</taxon>
        <taxon>Coleoptera</taxon>
        <taxon>Polyphaga</taxon>
        <taxon>Cucujiformia</taxon>
        <taxon>Chrysomeloidea</taxon>
        <taxon>Chrysomelidae</taxon>
        <taxon>Bruchinae</taxon>
        <taxon>Bruchini</taxon>
        <taxon>Callosobruchus</taxon>
    </lineage>
</organism>
<keyword evidence="3" id="KW-0677">Repeat</keyword>
<dbReference type="SUPFAM" id="SSF57667">
    <property type="entry name" value="beta-beta-alpha zinc fingers"/>
    <property type="match status" value="4"/>
</dbReference>
<dbReference type="InterPro" id="IPR050527">
    <property type="entry name" value="Snail/Krueppel_Znf"/>
</dbReference>
<dbReference type="InterPro" id="IPR013087">
    <property type="entry name" value="Znf_C2H2_type"/>
</dbReference>
<dbReference type="SMART" id="SM00355">
    <property type="entry name" value="ZnF_C2H2"/>
    <property type="match status" value="7"/>
</dbReference>
<name>A0A653D786_CALMS</name>
<dbReference type="FunFam" id="3.30.160.60:FF:000671">
    <property type="entry name" value="Zinc finger protein 26"/>
    <property type="match status" value="1"/>
</dbReference>
<feature type="region of interest" description="Disordered" evidence="11">
    <location>
        <begin position="496"/>
        <end position="532"/>
    </location>
</feature>
<comment type="similarity">
    <text evidence="8">Belongs to the snail C2H2-type zinc-finger protein family.</text>
</comment>
<sequence>MILTALNLSKICRICLEENEKMYSIYGELCKEIPIEIEDSPKIFEVLLQISSVKVDSGDGFPTKICSTCLDKTHISYSFQKQCNTSQGLLETYTKHMKSPKQSVVQHYKTFSSSESNNAEDSDTTDEFNFLDKSNDSNDREVTPGSSKNFEDNNEIEALKSYLPFSDDTVDQFIKENFVENVDVALKIKSFNVDQFNKSKSLDSNKKDNEKETQEDHSEMHVLKAEDKQNEKSIMRDGDESMLVLQRTMRDIPNMDYYKKYKDNDTSYVYECNICLKTFQFSSNLRIHLNEHVEDKPFMCSYCKKGFKIYSSLLHHSKNHSADHPFECIDCGKKYKQSPNLTAHLRVHTGNKPYTCATCGKGFKQPQDLVYHTKTHTKEKTHVCNICGKTMSMHCHLVQHMSCHVGDKVFKCVDCEKDFSTTLKTKKSSTITTGGGEVKPFKCEQCGKSFNRSSSLRVHAKTHSNERKHTCRKCGKGFTWMHSLRAHLVVHEKEELEEVKKEPESVPPPPLFEDTKFAPEPCQSTSELDSSDMELSAKDLETESLTIYSASDPDDFQIYSVASGEEKMDALTLFPAEPSAEEELRNLKKVLQMSGKVDIA</sequence>
<feature type="binding site" evidence="10">
    <location>
        <position position="66"/>
    </location>
    <ligand>
        <name>Zn(2+)</name>
        <dbReference type="ChEBI" id="CHEBI:29105"/>
    </ligand>
</feature>
<feature type="domain" description="C2H2-type" evidence="12">
    <location>
        <begin position="270"/>
        <end position="297"/>
    </location>
</feature>
<evidence type="ECO:0000256" key="4">
    <source>
        <dbReference type="ARBA" id="ARBA00022771"/>
    </source>
</evidence>
<keyword evidence="4 9" id="KW-0863">Zinc-finger</keyword>
<feature type="region of interest" description="Disordered" evidence="11">
    <location>
        <begin position="112"/>
        <end position="151"/>
    </location>
</feature>
<evidence type="ECO:0000256" key="8">
    <source>
        <dbReference type="ARBA" id="ARBA00037948"/>
    </source>
</evidence>
<feature type="domain" description="C2H2-type" evidence="12">
    <location>
        <begin position="354"/>
        <end position="381"/>
    </location>
</feature>
<evidence type="ECO:0000256" key="7">
    <source>
        <dbReference type="ARBA" id="ARBA00023242"/>
    </source>
</evidence>
<dbReference type="FunFam" id="3.30.160.60:FF:001498">
    <property type="entry name" value="Zinc finger protein 404"/>
    <property type="match status" value="1"/>
</dbReference>
<dbReference type="GO" id="GO:0008270">
    <property type="term" value="F:zinc ion binding"/>
    <property type="evidence" value="ECO:0007669"/>
    <property type="project" value="UniProtKB-UniRule"/>
</dbReference>
<comment type="subcellular location">
    <subcellularLocation>
        <location evidence="1">Nucleus</location>
    </subcellularLocation>
</comment>
<dbReference type="Gene3D" id="3.30.160.60">
    <property type="entry name" value="Classic Zinc Finger"/>
    <property type="match status" value="7"/>
</dbReference>
<keyword evidence="6" id="KW-0238">DNA-binding</keyword>
<evidence type="ECO:0000256" key="3">
    <source>
        <dbReference type="ARBA" id="ARBA00022737"/>
    </source>
</evidence>
<dbReference type="GO" id="GO:0005634">
    <property type="term" value="C:nucleus"/>
    <property type="evidence" value="ECO:0007669"/>
    <property type="project" value="UniProtKB-SubCell"/>
</dbReference>
<evidence type="ECO:0000256" key="2">
    <source>
        <dbReference type="ARBA" id="ARBA00022723"/>
    </source>
</evidence>
<evidence type="ECO:0000259" key="12">
    <source>
        <dbReference type="PROSITE" id="PS50157"/>
    </source>
</evidence>
<feature type="domain" description="C2H2-type" evidence="12">
    <location>
        <begin position="441"/>
        <end position="468"/>
    </location>
</feature>
<evidence type="ECO:0008006" key="16">
    <source>
        <dbReference type="Google" id="ProtNLM"/>
    </source>
</evidence>
<dbReference type="InterPro" id="IPR036236">
    <property type="entry name" value="Znf_C2H2_sf"/>
</dbReference>
<evidence type="ECO:0000256" key="5">
    <source>
        <dbReference type="ARBA" id="ARBA00022833"/>
    </source>
</evidence>
<evidence type="ECO:0000313" key="15">
    <source>
        <dbReference type="Proteomes" id="UP000410492"/>
    </source>
</evidence>
<dbReference type="OrthoDB" id="6077919at2759"/>
<dbReference type="PROSITE" id="PS00028">
    <property type="entry name" value="ZINC_FINGER_C2H2_1"/>
    <property type="match status" value="7"/>
</dbReference>
<evidence type="ECO:0000313" key="14">
    <source>
        <dbReference type="EMBL" id="VEN55796.1"/>
    </source>
</evidence>
<dbReference type="GO" id="GO:0000981">
    <property type="term" value="F:DNA-binding transcription factor activity, RNA polymerase II-specific"/>
    <property type="evidence" value="ECO:0007669"/>
    <property type="project" value="TreeGrafter"/>
</dbReference>
<keyword evidence="15" id="KW-1185">Reference proteome</keyword>
<feature type="domain" description="C2H2-type" evidence="12">
    <location>
        <begin position="469"/>
        <end position="496"/>
    </location>
</feature>
<feature type="region of interest" description="Disordered" evidence="11">
    <location>
        <begin position="199"/>
        <end position="219"/>
    </location>
</feature>